<feature type="transmembrane region" description="Helical" evidence="2">
    <location>
        <begin position="184"/>
        <end position="208"/>
    </location>
</feature>
<feature type="transmembrane region" description="Helical" evidence="2">
    <location>
        <begin position="295"/>
        <end position="317"/>
    </location>
</feature>
<feature type="transmembrane region" description="Helical" evidence="2">
    <location>
        <begin position="143"/>
        <end position="163"/>
    </location>
</feature>
<feature type="transmembrane region" description="Helical" evidence="2">
    <location>
        <begin position="372"/>
        <end position="399"/>
    </location>
</feature>
<gene>
    <name evidence="3" type="ORF">AB3X52_12030</name>
</gene>
<accession>A0ABV3T258</accession>
<organism evidence="3 4">
    <name type="scientific">Nocardioides eburneus</name>
    <dbReference type="NCBI Taxonomy" id="3231482"/>
    <lineage>
        <taxon>Bacteria</taxon>
        <taxon>Bacillati</taxon>
        <taxon>Actinomycetota</taxon>
        <taxon>Actinomycetes</taxon>
        <taxon>Propionibacteriales</taxon>
        <taxon>Nocardioidaceae</taxon>
        <taxon>Nocardioides</taxon>
    </lineage>
</organism>
<feature type="compositionally biased region" description="Low complexity" evidence="1">
    <location>
        <begin position="415"/>
        <end position="434"/>
    </location>
</feature>
<name>A0ABV3T258_9ACTN</name>
<comment type="caution">
    <text evidence="3">The sequence shown here is derived from an EMBL/GenBank/DDBJ whole genome shotgun (WGS) entry which is preliminary data.</text>
</comment>
<evidence type="ECO:0000256" key="1">
    <source>
        <dbReference type="SAM" id="MobiDB-lite"/>
    </source>
</evidence>
<reference evidence="3 4" key="1">
    <citation type="submission" date="2024-07" db="EMBL/GenBank/DDBJ databases">
        <authorList>
            <person name="Lee S."/>
            <person name="Kang M."/>
        </authorList>
    </citation>
    <scope>NUCLEOTIDE SEQUENCE [LARGE SCALE GENOMIC DNA]</scope>
    <source>
        <strain evidence="3 4">DS6</strain>
    </source>
</reference>
<feature type="transmembrane region" description="Helical" evidence="2">
    <location>
        <begin position="107"/>
        <end position="131"/>
    </location>
</feature>
<feature type="compositionally biased region" description="Pro residues" evidence="1">
    <location>
        <begin position="435"/>
        <end position="478"/>
    </location>
</feature>
<keyword evidence="2" id="KW-0812">Transmembrane</keyword>
<feature type="transmembrane region" description="Helical" evidence="2">
    <location>
        <begin position="76"/>
        <end position="95"/>
    </location>
</feature>
<dbReference type="Proteomes" id="UP001556631">
    <property type="component" value="Unassembled WGS sequence"/>
</dbReference>
<feature type="transmembrane region" description="Helical" evidence="2">
    <location>
        <begin position="12"/>
        <end position="36"/>
    </location>
</feature>
<dbReference type="EMBL" id="JBFPJR010000019">
    <property type="protein sequence ID" value="MEX0428350.1"/>
    <property type="molecule type" value="Genomic_DNA"/>
</dbReference>
<proteinExistence type="predicted"/>
<evidence type="ECO:0008006" key="5">
    <source>
        <dbReference type="Google" id="ProtNLM"/>
    </source>
</evidence>
<evidence type="ECO:0000313" key="4">
    <source>
        <dbReference type="Proteomes" id="UP001556631"/>
    </source>
</evidence>
<sequence length="478" mass="48782">MPPWAARILLGHWGGSAVVATTTVLTSLLFSLLLALVGRQSGMGVRDTLTVMAGLMTGAFGADVRGSVRGVGADVGAFPLTITLLSLGLTVMVFRRVTAAYACASDAVVAAGRAALMSALAMMVAALVFTTRSDQTRVGASPAGAFFLTLIIVLMVLGLTVLMRRDWLRAGATRVVHDWVRAPLLGLVAMLLLLPVAGVVAALAVLLFGSGTSGYTTTLTGEQWRLIVVSAIAYAANIGLWTLTLGAGGKVGVFGLEQFLDLIQGISSSLGGDVGEIPLGGRLTWFTGTFHEPGLWVAVVLTPLCLALAAVIVVRAAGFRSRSDRTGPAALRGLTLWLVSLLLAVPFAVRLANVHTRIDGPLGISLSPTVGASGAGATFLLGAYALVAALVVALAAGALDRPTLRASTAAIGRRLPQQAAAASPRASYLPSGSRQPPPPPGARPPSYAPPPHAPPRRPGPVGPPPGAPPPGPPSRPAP</sequence>
<feature type="transmembrane region" description="Helical" evidence="2">
    <location>
        <begin position="329"/>
        <end position="352"/>
    </location>
</feature>
<keyword evidence="2" id="KW-0472">Membrane</keyword>
<feature type="region of interest" description="Disordered" evidence="1">
    <location>
        <begin position="415"/>
        <end position="478"/>
    </location>
</feature>
<keyword evidence="4" id="KW-1185">Reference proteome</keyword>
<evidence type="ECO:0000256" key="2">
    <source>
        <dbReference type="SAM" id="Phobius"/>
    </source>
</evidence>
<evidence type="ECO:0000313" key="3">
    <source>
        <dbReference type="EMBL" id="MEX0428350.1"/>
    </source>
</evidence>
<keyword evidence="2" id="KW-1133">Transmembrane helix</keyword>
<dbReference type="RefSeq" id="WP_367994322.1">
    <property type="nucleotide sequence ID" value="NZ_JBFPJR010000019.1"/>
</dbReference>
<protein>
    <recommendedName>
        <fullName evidence="5">Cytochrome d ubiquinol oxidase subunit II</fullName>
    </recommendedName>
</protein>